<feature type="compositionally biased region" description="Basic and acidic residues" evidence="2">
    <location>
        <begin position="146"/>
        <end position="160"/>
    </location>
</feature>
<keyword evidence="1" id="KW-0479">Metal-binding</keyword>
<name>A0AAU9UJW3_EUPED</name>
<dbReference type="AlphaFoldDB" id="A0AAU9UJW3"/>
<keyword evidence="5" id="KW-1185">Reference proteome</keyword>
<dbReference type="InterPro" id="IPR036875">
    <property type="entry name" value="Znf_CCHC_sf"/>
</dbReference>
<dbReference type="SUPFAM" id="SSF57756">
    <property type="entry name" value="Retrovirus zinc finger-like domains"/>
    <property type="match status" value="1"/>
</dbReference>
<organism evidence="4 5">
    <name type="scientific">Euphydryas editha</name>
    <name type="common">Edith's checkerspot</name>
    <dbReference type="NCBI Taxonomy" id="104508"/>
    <lineage>
        <taxon>Eukaryota</taxon>
        <taxon>Metazoa</taxon>
        <taxon>Ecdysozoa</taxon>
        <taxon>Arthropoda</taxon>
        <taxon>Hexapoda</taxon>
        <taxon>Insecta</taxon>
        <taxon>Pterygota</taxon>
        <taxon>Neoptera</taxon>
        <taxon>Endopterygota</taxon>
        <taxon>Lepidoptera</taxon>
        <taxon>Glossata</taxon>
        <taxon>Ditrysia</taxon>
        <taxon>Papilionoidea</taxon>
        <taxon>Nymphalidae</taxon>
        <taxon>Nymphalinae</taxon>
        <taxon>Euphydryas</taxon>
    </lineage>
</organism>
<dbReference type="Proteomes" id="UP001153954">
    <property type="component" value="Unassembled WGS sequence"/>
</dbReference>
<proteinExistence type="predicted"/>
<evidence type="ECO:0000313" key="5">
    <source>
        <dbReference type="Proteomes" id="UP001153954"/>
    </source>
</evidence>
<feature type="region of interest" description="Disordered" evidence="2">
    <location>
        <begin position="1"/>
        <end position="28"/>
    </location>
</feature>
<comment type="caution">
    <text evidence="4">The sequence shown here is derived from an EMBL/GenBank/DDBJ whole genome shotgun (WGS) entry which is preliminary data.</text>
</comment>
<keyword evidence="1" id="KW-0862">Zinc</keyword>
<evidence type="ECO:0000256" key="2">
    <source>
        <dbReference type="SAM" id="MobiDB-lite"/>
    </source>
</evidence>
<evidence type="ECO:0000256" key="1">
    <source>
        <dbReference type="PROSITE-ProRule" id="PRU00047"/>
    </source>
</evidence>
<feature type="region of interest" description="Disordered" evidence="2">
    <location>
        <begin position="116"/>
        <end position="217"/>
    </location>
</feature>
<dbReference type="GO" id="GO:0008270">
    <property type="term" value="F:zinc ion binding"/>
    <property type="evidence" value="ECO:0007669"/>
    <property type="project" value="UniProtKB-KW"/>
</dbReference>
<feature type="domain" description="CCHC-type" evidence="3">
    <location>
        <begin position="402"/>
        <end position="417"/>
    </location>
</feature>
<protein>
    <recommendedName>
        <fullName evidence="3">CCHC-type domain-containing protein</fullName>
    </recommendedName>
</protein>
<keyword evidence="1" id="KW-0863">Zinc-finger</keyword>
<dbReference type="EMBL" id="CAKOGL010000017">
    <property type="protein sequence ID" value="CAH2097100.1"/>
    <property type="molecule type" value="Genomic_DNA"/>
</dbReference>
<evidence type="ECO:0000259" key="3">
    <source>
        <dbReference type="PROSITE" id="PS50158"/>
    </source>
</evidence>
<sequence length="457" mass="51147">MENLNNINNKYLNDERSNSEQQAQQQEALNATANIKKTQAWDHLEKLISELREFVQPKINVHKEIKAKVASIGSAFKRLKMLEEAATEHQLPTLLAPKVVSTLPTPRTRTITESTVTLDSGADADSESGITGDKREFRKAKRKQRTSPEARNKEAKKIKGAESVPPVEDTRQTPEKKETDWQEVQSKKKKKKQRAKQTLKQSEQKKPRKSVPRPNALIVRPKEKDKYADILGRVKKDVPDDQVHSTVDKIRRTATGDLLIILTKENTDRGQDLRKTISKLLGDDAEVISKGPQEEIEILDLDDTTAKQDILEALQKAVGAEAEVTLDAIRSLRKAYGGTQIASITLAASVVKQVLRDNGKIRIGWVNCRIRIVERPTKCFKCWHYGHLATKCKSVVDRSNLCTKCGECGHKAATCKKDARCALCVEKGNANSCAHIAGSSRCPVFKEALLKVKKKRI</sequence>
<dbReference type="GO" id="GO:0003676">
    <property type="term" value="F:nucleic acid binding"/>
    <property type="evidence" value="ECO:0007669"/>
    <property type="project" value="InterPro"/>
</dbReference>
<evidence type="ECO:0000313" key="4">
    <source>
        <dbReference type="EMBL" id="CAH2097100.1"/>
    </source>
</evidence>
<accession>A0AAU9UJW3</accession>
<feature type="compositionally biased region" description="Basic residues" evidence="2">
    <location>
        <begin position="187"/>
        <end position="197"/>
    </location>
</feature>
<dbReference type="InterPro" id="IPR001878">
    <property type="entry name" value="Znf_CCHC"/>
</dbReference>
<feature type="domain" description="CCHC-type" evidence="3">
    <location>
        <begin position="378"/>
        <end position="394"/>
    </location>
</feature>
<feature type="compositionally biased region" description="Low complexity" evidence="2">
    <location>
        <begin position="1"/>
        <end position="11"/>
    </location>
</feature>
<dbReference type="SMART" id="SM00343">
    <property type="entry name" value="ZnF_C2HC"/>
    <property type="match status" value="2"/>
</dbReference>
<dbReference type="PROSITE" id="PS50158">
    <property type="entry name" value="ZF_CCHC"/>
    <property type="match status" value="2"/>
</dbReference>
<reference evidence="4" key="1">
    <citation type="submission" date="2022-03" db="EMBL/GenBank/DDBJ databases">
        <authorList>
            <person name="Tunstrom K."/>
        </authorList>
    </citation>
    <scope>NUCLEOTIDE SEQUENCE</scope>
</reference>
<dbReference type="Gene3D" id="4.10.60.10">
    <property type="entry name" value="Zinc finger, CCHC-type"/>
    <property type="match status" value="1"/>
</dbReference>
<feature type="compositionally biased region" description="Basic and acidic residues" evidence="2">
    <location>
        <begin position="168"/>
        <end position="180"/>
    </location>
</feature>
<gene>
    <name evidence="4" type="ORF">EEDITHA_LOCUS12364</name>
</gene>